<comment type="caution">
    <text evidence="1">The sequence shown here is derived from an EMBL/GenBank/DDBJ whole genome shotgun (WGS) entry which is preliminary data.</text>
</comment>
<evidence type="ECO:0000313" key="1">
    <source>
        <dbReference type="EMBL" id="MBB6465604.1"/>
    </source>
</evidence>
<gene>
    <name evidence="1" type="ORF">HNQ96_001462</name>
</gene>
<dbReference type="AlphaFoldDB" id="A0A8E1WDG0"/>
<accession>A0A8E1WDG0</accession>
<sequence>MDGKQINLISLAPGAVVRVNGDAWMRVTENPGDGLWIFGIAVDGHGETIPGAREENLCVVDILEVLPESQMTNVRGS</sequence>
<dbReference type="EMBL" id="JACHGI010000002">
    <property type="protein sequence ID" value="MBB6465604.1"/>
    <property type="molecule type" value="Genomic_DNA"/>
</dbReference>
<name>A0A8E1WDG0_9HYPH</name>
<proteinExistence type="predicted"/>
<organism evidence="1 2">
    <name type="scientific">Aminobacter carboxidus</name>
    <dbReference type="NCBI Taxonomy" id="376165"/>
    <lineage>
        <taxon>Bacteria</taxon>
        <taxon>Pseudomonadati</taxon>
        <taxon>Pseudomonadota</taxon>
        <taxon>Alphaproteobacteria</taxon>
        <taxon>Hyphomicrobiales</taxon>
        <taxon>Phyllobacteriaceae</taxon>
        <taxon>Aminobacter</taxon>
    </lineage>
</organism>
<protein>
    <submittedName>
        <fullName evidence="1">Uncharacterized protein</fullName>
    </submittedName>
</protein>
<evidence type="ECO:0000313" key="2">
    <source>
        <dbReference type="Proteomes" id="UP000532373"/>
    </source>
</evidence>
<dbReference type="RefSeq" id="WP_157096989.1">
    <property type="nucleotide sequence ID" value="NZ_JACHGI010000002.1"/>
</dbReference>
<reference evidence="1 2" key="1">
    <citation type="submission" date="2020-08" db="EMBL/GenBank/DDBJ databases">
        <title>Genomic Encyclopedia of Type Strains, Phase IV (KMG-IV): sequencing the most valuable type-strain genomes for metagenomic binning, comparative biology and taxonomic classification.</title>
        <authorList>
            <person name="Goeker M."/>
        </authorList>
    </citation>
    <scope>NUCLEOTIDE SEQUENCE [LARGE SCALE GENOMIC DNA]</scope>
    <source>
        <strain evidence="1 2">DSM 17454</strain>
    </source>
</reference>
<dbReference type="Proteomes" id="UP000532373">
    <property type="component" value="Unassembled WGS sequence"/>
</dbReference>